<evidence type="ECO:0000313" key="2">
    <source>
        <dbReference type="EMBL" id="SHF48519.1"/>
    </source>
</evidence>
<keyword evidence="1" id="KW-0472">Membrane</keyword>
<evidence type="ECO:0000256" key="1">
    <source>
        <dbReference type="SAM" id="Phobius"/>
    </source>
</evidence>
<evidence type="ECO:0008006" key="4">
    <source>
        <dbReference type="Google" id="ProtNLM"/>
    </source>
</evidence>
<feature type="transmembrane region" description="Helical" evidence="1">
    <location>
        <begin position="367"/>
        <end position="383"/>
    </location>
</feature>
<dbReference type="Proteomes" id="UP000184287">
    <property type="component" value="Unassembled WGS sequence"/>
</dbReference>
<feature type="transmembrane region" description="Helical" evidence="1">
    <location>
        <begin position="313"/>
        <end position="332"/>
    </location>
</feature>
<name>A0A1M5C1A0_9SPHI</name>
<feature type="transmembrane region" description="Helical" evidence="1">
    <location>
        <begin position="245"/>
        <end position="264"/>
    </location>
</feature>
<keyword evidence="1" id="KW-0812">Transmembrane</keyword>
<proteinExistence type="predicted"/>
<feature type="transmembrane region" description="Helical" evidence="1">
    <location>
        <begin position="188"/>
        <end position="211"/>
    </location>
</feature>
<protein>
    <recommendedName>
        <fullName evidence="4">Mannosyltransferase (PIG-V)</fullName>
    </recommendedName>
</protein>
<feature type="transmembrane region" description="Helical" evidence="1">
    <location>
        <begin position="344"/>
        <end position="361"/>
    </location>
</feature>
<feature type="transmembrane region" description="Helical" evidence="1">
    <location>
        <begin position="79"/>
        <end position="99"/>
    </location>
</feature>
<dbReference type="EMBL" id="FQUQ01000002">
    <property type="protein sequence ID" value="SHF48519.1"/>
    <property type="molecule type" value="Genomic_DNA"/>
</dbReference>
<feature type="transmembrane region" description="Helical" evidence="1">
    <location>
        <begin position="6"/>
        <end position="31"/>
    </location>
</feature>
<keyword evidence="3" id="KW-1185">Reference proteome</keyword>
<dbReference type="OrthoDB" id="650539at2"/>
<reference evidence="3" key="1">
    <citation type="submission" date="2016-11" db="EMBL/GenBank/DDBJ databases">
        <authorList>
            <person name="Varghese N."/>
            <person name="Submissions S."/>
        </authorList>
    </citation>
    <scope>NUCLEOTIDE SEQUENCE [LARGE SCALE GENOMIC DNA]</scope>
    <source>
        <strain evidence="3">DSM 16990</strain>
    </source>
</reference>
<evidence type="ECO:0000313" key="3">
    <source>
        <dbReference type="Proteomes" id="UP000184287"/>
    </source>
</evidence>
<feature type="transmembrane region" description="Helical" evidence="1">
    <location>
        <begin position="153"/>
        <end position="176"/>
    </location>
</feature>
<feature type="transmembrane region" description="Helical" evidence="1">
    <location>
        <begin position="285"/>
        <end position="307"/>
    </location>
</feature>
<keyword evidence="1" id="KW-1133">Transmembrane helix</keyword>
<feature type="transmembrane region" description="Helical" evidence="1">
    <location>
        <begin position="108"/>
        <end position="141"/>
    </location>
</feature>
<dbReference type="AlphaFoldDB" id="A0A1M5C1A0"/>
<dbReference type="RefSeq" id="WP_073231706.1">
    <property type="nucleotide sequence ID" value="NZ_FQUQ01000002.1"/>
</dbReference>
<dbReference type="STRING" id="288992.SAMN04488522_1021451"/>
<feature type="transmembrane region" description="Helical" evidence="1">
    <location>
        <begin position="390"/>
        <end position="409"/>
    </location>
</feature>
<sequence length="415" mass="48495">MNRTPFIIFLHLNIFIIAYLLLLHFQVIDAVPDEQNLLNWDAFWYHDIREKGYVFVPSQVCNMAFFPLFPFLWKLSQLSAVSICLLNLAIFVTSFYLLIRKQEVSPIFLLIVLGSPSFIFFALPYSESLSFMFAAMILLGYRLKCSPIKITGFLLAATVRSVSLLFIPAIILTEILTYDKKQPKWRLLLNLFYSIAACTAGLMISACVQFRQTGRWFYFLDIQQFWKRHWIFPKFPLTTYDPERIIGVDGAAFVIGSIAAFHCLKWIFLSVRRRDLYPFHNLPKAVVFSALCLAGTTFLDTFFTFNVKGATNIWSLNRHLFCSPFFLIYILWLVRNFKPEKSEILALALLLIFCVYFTGVYQHTLPLTFYVTFFCSLLVLKFADPFKNYLILFYLLSLFIQVCFLNDFLHYKWIG</sequence>
<gene>
    <name evidence="2" type="ORF">SAMN04488522_1021451</name>
</gene>
<organism evidence="2 3">
    <name type="scientific">Pedobacter caeni</name>
    <dbReference type="NCBI Taxonomy" id="288992"/>
    <lineage>
        <taxon>Bacteria</taxon>
        <taxon>Pseudomonadati</taxon>
        <taxon>Bacteroidota</taxon>
        <taxon>Sphingobacteriia</taxon>
        <taxon>Sphingobacteriales</taxon>
        <taxon>Sphingobacteriaceae</taxon>
        <taxon>Pedobacter</taxon>
    </lineage>
</organism>
<accession>A0A1M5C1A0</accession>